<name>A0ABU1WV75_9BURK</name>
<dbReference type="RefSeq" id="WP_310322759.1">
    <property type="nucleotide sequence ID" value="NZ_JAVDWU010000019.1"/>
</dbReference>
<sequence>MTVEGEGLRFHSESYKPGPQAGVEWLLPTALVVFFFKSYFDGIFNEIGKDHYFAVKAALKPMWSRLLGPTAPKMVVTGTQGKVKTNQPYSLVYSIVAEAGPKLRFKLMFPSSLSETEYEEAVAAFFSFLKDFHGQSLADSMVSKLQSARVLSGTVLLVYDQSEAELRVLDPLAKSASEI</sequence>
<evidence type="ECO:0000313" key="1">
    <source>
        <dbReference type="EMBL" id="MDR7153193.1"/>
    </source>
</evidence>
<organism evidence="1 2">
    <name type="scientific">Hydrogenophaga palleronii</name>
    <dbReference type="NCBI Taxonomy" id="65655"/>
    <lineage>
        <taxon>Bacteria</taxon>
        <taxon>Pseudomonadati</taxon>
        <taxon>Pseudomonadota</taxon>
        <taxon>Betaproteobacteria</taxon>
        <taxon>Burkholderiales</taxon>
        <taxon>Comamonadaceae</taxon>
        <taxon>Hydrogenophaga</taxon>
    </lineage>
</organism>
<proteinExistence type="predicted"/>
<comment type="caution">
    <text evidence="1">The sequence shown here is derived from an EMBL/GenBank/DDBJ whole genome shotgun (WGS) entry which is preliminary data.</text>
</comment>
<dbReference type="EMBL" id="JAVDWU010000019">
    <property type="protein sequence ID" value="MDR7153193.1"/>
    <property type="molecule type" value="Genomic_DNA"/>
</dbReference>
<dbReference type="Proteomes" id="UP001265700">
    <property type="component" value="Unassembled WGS sequence"/>
</dbReference>
<keyword evidence="2" id="KW-1185">Reference proteome</keyword>
<evidence type="ECO:0000313" key="2">
    <source>
        <dbReference type="Proteomes" id="UP001265700"/>
    </source>
</evidence>
<reference evidence="1 2" key="1">
    <citation type="submission" date="2023-07" db="EMBL/GenBank/DDBJ databases">
        <title>Sorghum-associated microbial communities from plants grown in Nebraska, USA.</title>
        <authorList>
            <person name="Schachtman D."/>
        </authorList>
    </citation>
    <scope>NUCLEOTIDE SEQUENCE [LARGE SCALE GENOMIC DNA]</scope>
    <source>
        <strain evidence="1 2">4249</strain>
    </source>
</reference>
<accession>A0ABU1WV75</accession>
<protein>
    <submittedName>
        <fullName evidence="1">Uncharacterized protein</fullName>
    </submittedName>
</protein>
<gene>
    <name evidence="1" type="ORF">J2W49_005173</name>
</gene>